<feature type="compositionally biased region" description="Acidic residues" evidence="1">
    <location>
        <begin position="166"/>
        <end position="182"/>
    </location>
</feature>
<gene>
    <name evidence="2" type="ORF">CYMTET_51142</name>
</gene>
<name>A0AAE0ESP8_9CHLO</name>
<reference evidence="2 3" key="1">
    <citation type="journal article" date="2015" name="Genome Biol. Evol.">
        <title>Comparative Genomics of a Bacterivorous Green Alga Reveals Evolutionary Causalities and Consequences of Phago-Mixotrophic Mode of Nutrition.</title>
        <authorList>
            <person name="Burns J.A."/>
            <person name="Paasch A."/>
            <person name="Narechania A."/>
            <person name="Kim E."/>
        </authorList>
    </citation>
    <scope>NUCLEOTIDE SEQUENCE [LARGE SCALE GENOMIC DNA]</scope>
    <source>
        <strain evidence="2 3">PLY_AMNH</strain>
    </source>
</reference>
<accession>A0AAE0ESP8</accession>
<feature type="region of interest" description="Disordered" evidence="1">
    <location>
        <begin position="135"/>
        <end position="190"/>
    </location>
</feature>
<feature type="compositionally biased region" description="Basic and acidic residues" evidence="1">
    <location>
        <begin position="155"/>
        <end position="165"/>
    </location>
</feature>
<evidence type="ECO:0000313" key="2">
    <source>
        <dbReference type="EMBL" id="KAK3238884.1"/>
    </source>
</evidence>
<comment type="caution">
    <text evidence="2">The sequence shown here is derived from an EMBL/GenBank/DDBJ whole genome shotgun (WGS) entry which is preliminary data.</text>
</comment>
<dbReference type="AlphaFoldDB" id="A0AAE0ESP8"/>
<organism evidence="2 3">
    <name type="scientific">Cymbomonas tetramitiformis</name>
    <dbReference type="NCBI Taxonomy" id="36881"/>
    <lineage>
        <taxon>Eukaryota</taxon>
        <taxon>Viridiplantae</taxon>
        <taxon>Chlorophyta</taxon>
        <taxon>Pyramimonadophyceae</taxon>
        <taxon>Pyramimonadales</taxon>
        <taxon>Pyramimonadaceae</taxon>
        <taxon>Cymbomonas</taxon>
    </lineage>
</organism>
<protein>
    <submittedName>
        <fullName evidence="2">Uncharacterized protein</fullName>
    </submittedName>
</protein>
<sequence length="205" mass="20664">MPAETPGQEGCGVAVEPAFPVGGGDIDVFWALRTGEGCEGGNEPASPGGNSVIGEGCNEEVLLRVRLATPTLSSLAGASNLAGGASCVTCVRGGSLDLKASVACCTASSTAASASGASSASTSVSTAVNQESISCAQDGREGGGMISKNTSVSSEGREQRDIKENVDEEEEVDENGDEDRDEEAARGSSMGWKAKWTRLLSLALA</sequence>
<dbReference type="EMBL" id="LGRX02034080">
    <property type="protein sequence ID" value="KAK3238884.1"/>
    <property type="molecule type" value="Genomic_DNA"/>
</dbReference>
<proteinExistence type="predicted"/>
<evidence type="ECO:0000313" key="3">
    <source>
        <dbReference type="Proteomes" id="UP001190700"/>
    </source>
</evidence>
<dbReference type="Proteomes" id="UP001190700">
    <property type="component" value="Unassembled WGS sequence"/>
</dbReference>
<evidence type="ECO:0000256" key="1">
    <source>
        <dbReference type="SAM" id="MobiDB-lite"/>
    </source>
</evidence>
<keyword evidence="3" id="KW-1185">Reference proteome</keyword>